<protein>
    <submittedName>
        <fullName evidence="2">Mating type pheromone a2</fullName>
    </submittedName>
</protein>
<accession>A0A0M5IEH6</accession>
<gene>
    <name evidence="2" type="primary">MATA2</name>
</gene>
<dbReference type="EMBL" id="KP635076">
    <property type="protein sequence ID" value="ALB35349.1"/>
    <property type="molecule type" value="Genomic_DNA"/>
</dbReference>
<feature type="non-terminal residue" evidence="2">
    <location>
        <position position="1"/>
    </location>
</feature>
<evidence type="ECO:0000313" key="2">
    <source>
        <dbReference type="EMBL" id="ALB35349.1"/>
    </source>
</evidence>
<dbReference type="AlphaFoldDB" id="A0A0M5IEH6"/>
<proteinExistence type="predicted"/>
<name>A0A0M5IEH6_9BASI</name>
<feature type="region of interest" description="Disordered" evidence="1">
    <location>
        <begin position="1"/>
        <end position="50"/>
    </location>
</feature>
<feature type="compositionally biased region" description="Polar residues" evidence="1">
    <location>
        <begin position="1"/>
        <end position="11"/>
    </location>
</feature>
<sequence length="67" mass="7377">MAPISSSTPSALSAKAQPAPNRLEERGSQVNVTSTYSHSEKDNTGNFVDEEHWEQRNAMLPLYCIIA</sequence>
<feature type="compositionally biased region" description="Basic and acidic residues" evidence="1">
    <location>
        <begin position="38"/>
        <end position="50"/>
    </location>
</feature>
<feature type="compositionally biased region" description="Polar residues" evidence="1">
    <location>
        <begin position="28"/>
        <end position="37"/>
    </location>
</feature>
<evidence type="ECO:0000256" key="1">
    <source>
        <dbReference type="SAM" id="MobiDB-lite"/>
    </source>
</evidence>
<feature type="non-terminal residue" evidence="2">
    <location>
        <position position="67"/>
    </location>
</feature>
<reference evidence="2" key="1">
    <citation type="journal article" date="2015" name="Heredity">
        <title>Variation in mate-recognition pheromones of the fungal genus Microbotryum.</title>
        <authorList>
            <person name="Xu L."/>
            <person name="Petit E."/>
            <person name="Hood M.E."/>
        </authorList>
    </citation>
    <scope>NUCLEOTIDE SEQUENCE</scope>
    <source>
        <strain evidence="2">2</strain>
    </source>
</reference>
<organism evidence="2">
    <name type="scientific">Microbotryum lagerheimii</name>
    <dbReference type="NCBI Taxonomy" id="564290"/>
    <lineage>
        <taxon>Eukaryota</taxon>
        <taxon>Fungi</taxon>
        <taxon>Dikarya</taxon>
        <taxon>Basidiomycota</taxon>
        <taxon>Pucciniomycotina</taxon>
        <taxon>Microbotryomycetes</taxon>
        <taxon>Microbotryales</taxon>
        <taxon>Microbotryaceae</taxon>
        <taxon>Microbotryum</taxon>
    </lineage>
</organism>